<dbReference type="SUPFAM" id="SSF46458">
    <property type="entry name" value="Globin-like"/>
    <property type="match status" value="1"/>
</dbReference>
<sequence>MESIMEEEQIMEEKITHENIRKFVMSFYAKIIKDDIVGPFFIAKLGDDMQSEHWQTHLETIVGFWTSLAFGKPKYEGNLFLPHTQLGELKRETFEQWLKLFAQTLDAVYVAPIAEKFKERSVIIAGNFMRNLKID</sequence>
<dbReference type="InterPro" id="IPR009050">
    <property type="entry name" value="Globin-like_sf"/>
</dbReference>
<reference evidence="1" key="1">
    <citation type="submission" date="2020-01" db="EMBL/GenBank/DDBJ databases">
        <authorList>
            <person name="Meier V. D."/>
            <person name="Meier V D."/>
        </authorList>
    </citation>
    <scope>NUCLEOTIDE SEQUENCE</scope>
    <source>
        <strain evidence="1">HLG_WM_MAG_01</strain>
    </source>
</reference>
<dbReference type="EMBL" id="CACVAS010000069">
    <property type="protein sequence ID" value="CAA6815498.1"/>
    <property type="molecule type" value="Genomic_DNA"/>
</dbReference>
<dbReference type="InterPro" id="IPR012292">
    <property type="entry name" value="Globin/Proto"/>
</dbReference>
<organism evidence="1">
    <name type="scientific">uncultured Sulfurovum sp</name>
    <dbReference type="NCBI Taxonomy" id="269237"/>
    <lineage>
        <taxon>Bacteria</taxon>
        <taxon>Pseudomonadati</taxon>
        <taxon>Campylobacterota</taxon>
        <taxon>Epsilonproteobacteria</taxon>
        <taxon>Campylobacterales</taxon>
        <taxon>Sulfurovaceae</taxon>
        <taxon>Sulfurovum</taxon>
        <taxon>environmental samples</taxon>
    </lineage>
</organism>
<accession>A0A6S6TKW5</accession>
<name>A0A6S6TKW5_9BACT</name>
<evidence type="ECO:0000313" key="1">
    <source>
        <dbReference type="EMBL" id="CAA6815498.1"/>
    </source>
</evidence>
<proteinExistence type="predicted"/>
<dbReference type="GO" id="GO:0019825">
    <property type="term" value="F:oxygen binding"/>
    <property type="evidence" value="ECO:0007669"/>
    <property type="project" value="InterPro"/>
</dbReference>
<dbReference type="Gene3D" id="1.10.490.10">
    <property type="entry name" value="Globins"/>
    <property type="match status" value="1"/>
</dbReference>
<dbReference type="CDD" id="cd08916">
    <property type="entry name" value="TrHb3_P"/>
    <property type="match status" value="1"/>
</dbReference>
<dbReference type="AlphaFoldDB" id="A0A6S6TKW5"/>
<protein>
    <submittedName>
        <fullName evidence="1">Globin</fullName>
    </submittedName>
</protein>
<gene>
    <name evidence="1" type="ORF">HELGO_WM36959</name>
</gene>
<dbReference type="GO" id="GO:0020037">
    <property type="term" value="F:heme binding"/>
    <property type="evidence" value="ECO:0007669"/>
    <property type="project" value="InterPro"/>
</dbReference>